<evidence type="ECO:0000313" key="3">
    <source>
        <dbReference type="Proteomes" id="UP000011135"/>
    </source>
</evidence>
<dbReference type="Pfam" id="PF05016">
    <property type="entry name" value="ParE_toxin"/>
    <property type="match status" value="1"/>
</dbReference>
<gene>
    <name evidence="2" type="ORF">C900_00677</name>
</gene>
<sequence length="84" mass="10237">MKNALKRINEESYLQAERVEEGILSALEKAKENPERYPKDKFKRNNQGDFRAIETFSYRVAYRYTEKELRVLRIRHVKQEPKKY</sequence>
<dbReference type="STRING" id="1237149.C900_00677"/>
<dbReference type="SUPFAM" id="SSF143011">
    <property type="entry name" value="RelE-like"/>
    <property type="match status" value="1"/>
</dbReference>
<evidence type="ECO:0008006" key="4">
    <source>
        <dbReference type="Google" id="ProtNLM"/>
    </source>
</evidence>
<evidence type="ECO:0000256" key="1">
    <source>
        <dbReference type="ARBA" id="ARBA00022649"/>
    </source>
</evidence>
<dbReference type="Gene3D" id="3.30.2310.20">
    <property type="entry name" value="RelE-like"/>
    <property type="match status" value="1"/>
</dbReference>
<reference evidence="2 3" key="1">
    <citation type="submission" date="2012-12" db="EMBL/GenBank/DDBJ databases">
        <title>Genome assembly of Fulvivirga imtechensis AK7.</title>
        <authorList>
            <person name="Nupur N."/>
            <person name="Khatri I."/>
            <person name="Kumar R."/>
            <person name="Subramanian S."/>
            <person name="Pinnaka A."/>
        </authorList>
    </citation>
    <scope>NUCLEOTIDE SEQUENCE [LARGE SCALE GENOMIC DNA]</scope>
    <source>
        <strain evidence="2 3">AK7</strain>
    </source>
</reference>
<protein>
    <recommendedName>
        <fullName evidence="4">Plasmid stabilization system</fullName>
    </recommendedName>
</protein>
<organism evidence="2 3">
    <name type="scientific">Fulvivirga imtechensis AK7</name>
    <dbReference type="NCBI Taxonomy" id="1237149"/>
    <lineage>
        <taxon>Bacteria</taxon>
        <taxon>Pseudomonadati</taxon>
        <taxon>Bacteroidota</taxon>
        <taxon>Cytophagia</taxon>
        <taxon>Cytophagales</taxon>
        <taxon>Fulvivirgaceae</taxon>
        <taxon>Fulvivirga</taxon>
    </lineage>
</organism>
<name>L8JH88_9BACT</name>
<accession>L8JH88</accession>
<comment type="caution">
    <text evidence="2">The sequence shown here is derived from an EMBL/GenBank/DDBJ whole genome shotgun (WGS) entry which is preliminary data.</text>
</comment>
<dbReference type="eggNOG" id="COG3668">
    <property type="taxonomic scope" value="Bacteria"/>
</dbReference>
<dbReference type="AlphaFoldDB" id="L8JH88"/>
<proteinExistence type="predicted"/>
<evidence type="ECO:0000313" key="2">
    <source>
        <dbReference type="EMBL" id="ELR68185.1"/>
    </source>
</evidence>
<dbReference type="InterPro" id="IPR035093">
    <property type="entry name" value="RelE/ParE_toxin_dom_sf"/>
</dbReference>
<dbReference type="EMBL" id="AMZN01000134">
    <property type="protein sequence ID" value="ELR68185.1"/>
    <property type="molecule type" value="Genomic_DNA"/>
</dbReference>
<dbReference type="Proteomes" id="UP000011135">
    <property type="component" value="Unassembled WGS sequence"/>
</dbReference>
<dbReference type="InterPro" id="IPR007712">
    <property type="entry name" value="RelE/ParE_toxin"/>
</dbReference>
<keyword evidence="1" id="KW-1277">Toxin-antitoxin system</keyword>
<keyword evidence="3" id="KW-1185">Reference proteome</keyword>